<dbReference type="NCBIfam" id="TIGR02888">
    <property type="entry name" value="spore_YlmC_YmxH"/>
    <property type="match status" value="1"/>
</dbReference>
<dbReference type="InterPro" id="IPR011033">
    <property type="entry name" value="PRC_barrel-like_sf"/>
</dbReference>
<dbReference type="InterPro" id="IPR014238">
    <property type="entry name" value="Spore_YlmC/YmxH"/>
</dbReference>
<dbReference type="InterPro" id="IPR027275">
    <property type="entry name" value="PRC-brl_dom"/>
</dbReference>
<dbReference type="GeneID" id="87598065"/>
<name>A0A0M0KNH1_ALKHA</name>
<gene>
    <name evidence="2" type="ORF">AMD02_07280</name>
</gene>
<dbReference type="OMA" id="DYVIPWE"/>
<dbReference type="PANTHER" id="PTHR40061">
    <property type="entry name" value="SPORULATION PROTEIN YLMC-RELATED"/>
    <property type="match status" value="1"/>
</dbReference>
<reference evidence="2" key="1">
    <citation type="submission" date="2015-08" db="EMBL/GenBank/DDBJ databases">
        <title>Complete DNA Sequence of Pseudomonas syringae pv. actinidiae, the Causal Agent of Kiwifruit Canker Disease.</title>
        <authorList>
            <person name="Rikkerink E.H.A."/>
            <person name="Fineran P.C."/>
        </authorList>
    </citation>
    <scope>NUCLEOTIDE SEQUENCE</scope>
    <source>
        <strain evidence="2">DSM 13666</strain>
    </source>
</reference>
<organism evidence="2">
    <name type="scientific">Halalkalibacterium halodurans</name>
    <name type="common">Bacillus halodurans</name>
    <dbReference type="NCBI Taxonomy" id="86665"/>
    <lineage>
        <taxon>Bacteria</taxon>
        <taxon>Bacillati</taxon>
        <taxon>Bacillota</taxon>
        <taxon>Bacilli</taxon>
        <taxon>Bacillales</taxon>
        <taxon>Bacillaceae</taxon>
        <taxon>Halalkalibacterium (ex Joshi et al. 2022)</taxon>
    </lineage>
</organism>
<dbReference type="Pfam" id="PF05239">
    <property type="entry name" value="PRC"/>
    <property type="match status" value="1"/>
</dbReference>
<evidence type="ECO:0000259" key="1">
    <source>
        <dbReference type="Pfam" id="PF05239"/>
    </source>
</evidence>
<sequence>MLKISDLQAKDIVNMENGRRLGTITDLDINLTTGQISSLVIGGGGKVMGLFGRGEDEVVIPWKNIIKIGSDVILVEVPQFNDRFKPKSFERRS</sequence>
<dbReference type="PANTHER" id="PTHR40061:SF1">
    <property type="entry name" value="SPORULATION PROTEIN YLMC-RELATED"/>
    <property type="match status" value="1"/>
</dbReference>
<protein>
    <submittedName>
        <fullName evidence="2">Sporulation protein</fullName>
    </submittedName>
</protein>
<accession>A0A0M0KNH1</accession>
<evidence type="ECO:0000313" key="2">
    <source>
        <dbReference type="EMBL" id="KOO40152.1"/>
    </source>
</evidence>
<dbReference type="Gene3D" id="2.30.30.240">
    <property type="entry name" value="PRC-barrel domain"/>
    <property type="match status" value="1"/>
</dbReference>
<dbReference type="AlphaFoldDB" id="A0A0M0KNH1"/>
<accession>A0A4Y7WW79</accession>
<dbReference type="SUPFAM" id="SSF50346">
    <property type="entry name" value="PRC-barrel domain"/>
    <property type="match status" value="1"/>
</dbReference>
<dbReference type="RefSeq" id="WP_010898703.1">
    <property type="nucleotide sequence ID" value="NZ_CP040441.1"/>
</dbReference>
<dbReference type="EMBL" id="LILD01000001">
    <property type="protein sequence ID" value="KOO40152.1"/>
    <property type="molecule type" value="Genomic_DNA"/>
</dbReference>
<comment type="caution">
    <text evidence="2">The sequence shown here is derived from an EMBL/GenBank/DDBJ whole genome shotgun (WGS) entry which is preliminary data.</text>
</comment>
<feature type="domain" description="PRC-barrel" evidence="1">
    <location>
        <begin position="2"/>
        <end position="78"/>
    </location>
</feature>
<dbReference type="PATRIC" id="fig|136160.3.peg.1774"/>
<proteinExistence type="predicted"/>